<evidence type="ECO:0000313" key="3">
    <source>
        <dbReference type="EMBL" id="AHJ63775.1"/>
    </source>
</evidence>
<reference evidence="4" key="1">
    <citation type="submission" date="2012-06" db="EMBL/GenBank/DDBJ databases">
        <title>Genome analysis of multiple Granulibacter bethesdensis isolates demonstrates substantial genome diversity.</title>
        <authorList>
            <person name="Greenberg D.E."/>
            <person name="Porcella S.F."/>
            <person name="Zarember K."/>
            <person name="Zelazny A.M."/>
            <person name="Bruno D."/>
            <person name="Martens C."/>
            <person name="Barbian K.D."/>
            <person name="Jaske E."/>
            <person name="Holland S.M."/>
        </authorList>
    </citation>
    <scope>NUCLEOTIDE SEQUENCE [LARGE SCALE GENOMIC DNA]</scope>
    <source>
        <strain evidence="4">CGDNIH3</strain>
    </source>
</reference>
<evidence type="ECO:0000313" key="4">
    <source>
        <dbReference type="Proteomes" id="UP000019438"/>
    </source>
</evidence>
<feature type="region of interest" description="Disordered" evidence="2">
    <location>
        <begin position="75"/>
        <end position="155"/>
    </location>
</feature>
<keyword evidence="1" id="KW-0175">Coiled coil</keyword>
<dbReference type="Proteomes" id="UP000019438">
    <property type="component" value="Chromosome"/>
</dbReference>
<dbReference type="KEGG" id="gbc:GbCGDNIH3_1894"/>
<feature type="coiled-coil region" evidence="1">
    <location>
        <begin position="159"/>
        <end position="196"/>
    </location>
</feature>
<accession>A0AAN0RF38</accession>
<protein>
    <submittedName>
        <fullName evidence="3">Uncharacterized protein</fullName>
    </submittedName>
</protein>
<organism evidence="3 4">
    <name type="scientific">Granulibacter bethesdensis</name>
    <dbReference type="NCBI Taxonomy" id="364410"/>
    <lineage>
        <taxon>Bacteria</taxon>
        <taxon>Pseudomonadati</taxon>
        <taxon>Pseudomonadota</taxon>
        <taxon>Alphaproteobacteria</taxon>
        <taxon>Acetobacterales</taxon>
        <taxon>Acetobacteraceae</taxon>
        <taxon>Granulibacter</taxon>
    </lineage>
</organism>
<dbReference type="AlphaFoldDB" id="A0AAN0RF38"/>
<sequence length="259" mass="28973">MKICKLIESSLNMHFMIQPGSALSNDTEEESFSASALDEAEARARRALGIGEGGAARSHPVRDAVAATMPEVFAPASIDSQQTRHERSQDRNAAVTGHGAAPRGWRPAAQQIKGGTHQQARRTRFVRDGEVPVQTINRARRDPVPDERSAGTDPDQSAVNLLEQARAEIDRLLRALKEAQQTVENQKTRLYHAEQARDEAIAALKNMRDQALKPRPVPPERMTTSSLEDAPVRTRQPRTYVKRVKREKEPQPVKWWIKD</sequence>
<evidence type="ECO:0000256" key="1">
    <source>
        <dbReference type="SAM" id="Coils"/>
    </source>
</evidence>
<feature type="compositionally biased region" description="Basic and acidic residues" evidence="2">
    <location>
        <begin position="139"/>
        <end position="150"/>
    </location>
</feature>
<gene>
    <name evidence="3" type="ORF">GbCGDNIH3_1894</name>
</gene>
<name>A0AAN0RF38_9PROT</name>
<dbReference type="EMBL" id="CP003181">
    <property type="protein sequence ID" value="AHJ63775.1"/>
    <property type="molecule type" value="Genomic_DNA"/>
</dbReference>
<proteinExistence type="predicted"/>
<evidence type="ECO:0000256" key="2">
    <source>
        <dbReference type="SAM" id="MobiDB-lite"/>
    </source>
</evidence>
<feature type="region of interest" description="Disordered" evidence="2">
    <location>
        <begin position="208"/>
        <end position="237"/>
    </location>
</feature>